<dbReference type="EMBL" id="BSXN01000763">
    <property type="protein sequence ID" value="GME69733.1"/>
    <property type="molecule type" value="Genomic_DNA"/>
</dbReference>
<organism evidence="5 6">
    <name type="scientific">Candida boidinii</name>
    <name type="common">Yeast</name>
    <dbReference type="NCBI Taxonomy" id="5477"/>
    <lineage>
        <taxon>Eukaryota</taxon>
        <taxon>Fungi</taxon>
        <taxon>Dikarya</taxon>
        <taxon>Ascomycota</taxon>
        <taxon>Saccharomycotina</taxon>
        <taxon>Pichiomycetes</taxon>
        <taxon>Pichiales</taxon>
        <taxon>Pichiaceae</taxon>
        <taxon>Ogataea</taxon>
        <taxon>Ogataea/Candida clade</taxon>
    </lineage>
</organism>
<feature type="compositionally biased region" description="Low complexity" evidence="3">
    <location>
        <begin position="536"/>
        <end position="558"/>
    </location>
</feature>
<feature type="domain" description="Chalcone isomerase" evidence="4">
    <location>
        <begin position="103"/>
        <end position="312"/>
    </location>
</feature>
<evidence type="ECO:0000313" key="6">
    <source>
        <dbReference type="Proteomes" id="UP001165120"/>
    </source>
</evidence>
<dbReference type="GO" id="GO:0016872">
    <property type="term" value="F:intramolecular lyase activity"/>
    <property type="evidence" value="ECO:0007669"/>
    <property type="project" value="InterPro"/>
</dbReference>
<comment type="similarity">
    <text evidence="1">Belongs to the AIM18/AIM46 family.</text>
</comment>
<proteinExistence type="inferred from homology"/>
<dbReference type="Gene3D" id="3.50.70.10">
    <property type="match status" value="1"/>
</dbReference>
<feature type="compositionally biased region" description="Low complexity" evidence="3">
    <location>
        <begin position="586"/>
        <end position="602"/>
    </location>
</feature>
<evidence type="ECO:0000256" key="3">
    <source>
        <dbReference type="SAM" id="MobiDB-lite"/>
    </source>
</evidence>
<feature type="region of interest" description="Disordered" evidence="3">
    <location>
        <begin position="518"/>
        <end position="617"/>
    </location>
</feature>
<evidence type="ECO:0000256" key="2">
    <source>
        <dbReference type="ARBA" id="ARBA00018755"/>
    </source>
</evidence>
<evidence type="ECO:0000256" key="1">
    <source>
        <dbReference type="ARBA" id="ARBA00009111"/>
    </source>
</evidence>
<dbReference type="InterPro" id="IPR016087">
    <property type="entry name" value="Chalcone_isomerase"/>
</dbReference>
<accession>A0A9W6T037</accession>
<sequence length="832" mass="95342">MNFIRNRSIGIANRLISKRFYSVNNTIKRVNYRQHKQQQITKYGIGIGLLSIGLFSYFNSQNAGISNDSDGLKDKKLIFQGVNVDSTVSPFPINIKSNFGFGESQLIGYGVRKVSIFQMKVYALGIYLNKDDLKLVRDILNSRYLETIFEKSAESANKEHDQLKHKEHLQKAFTDDDASMLLAKALVGAGVRFSARIVPVRNTDFNHLRDGLTRSIKNSAEFKSLVRENVNDEKDRFATGLLELRDCFSTRKGSAKTGTQLLLELNTDNTLSISFEDADREVYKMGTVKEPLVGRILFLQYLNKQNPLCREAMQISADSLASIAGLNIICPYLSLPFDEINEIRETHIKHNLVKFQHPIHTYDPTLAIQQQQQQQQYNTQYSNPYLPVQDLDYIQVDYNNPYFILRQHQQNYQLHDQQLEQNHIPPQHLQHIQTVPAQQVHIPQLPVQQTLIQPPLQPPLQPLIPTHIPAHSNQYIPFPNDSNPFLNLSRSTNDQYINHTNQQQQQQINNYPVSYDHTVSHTQQIPMKQQPPPPEQSAQPVQPVHSVQPVQSVQKVQPVQPPQPEQPVQPVKETHPKQRLQVPLHQTPAQATPPLTTTQSSQKITPHQPPSAHTDSKDLETEVLSIIKNFSKISISNSNKQPSNVIPPRKIGTPINSHSRKVNKIIYTEKAELQFLKSQFEMLLVLREYLVFRNDLPKTKFFSIENAGYLSRIFFTKSSSVLQFSQIGFKSFCVFAFSYLASILTRQGLLKNKFSYSLIKDLQNWSYILSNDTIDLSTKIISNYKDLNYIQIQMVTVATFTLLHSASYRETDYKSVSNFINKWVQDLIFPTL</sequence>
<dbReference type="AlphaFoldDB" id="A0A9W6T037"/>
<dbReference type="InterPro" id="IPR036298">
    <property type="entry name" value="Chalcone_isomerase_sf"/>
</dbReference>
<dbReference type="SUPFAM" id="SSF54626">
    <property type="entry name" value="Chalcone isomerase"/>
    <property type="match status" value="1"/>
</dbReference>
<dbReference type="PANTHER" id="PTHR47284:SF3">
    <property type="entry name" value="FATTY-ACID-BINDING PROTEIN 2"/>
    <property type="match status" value="1"/>
</dbReference>
<gene>
    <name evidence="5" type="ORF">Cboi02_000252300</name>
</gene>
<dbReference type="Proteomes" id="UP001165120">
    <property type="component" value="Unassembled WGS sequence"/>
</dbReference>
<keyword evidence="6" id="KW-1185">Reference proteome</keyword>
<dbReference type="InterPro" id="IPR016088">
    <property type="entry name" value="Chalcone_isomerase_3-sand"/>
</dbReference>
<evidence type="ECO:0000313" key="5">
    <source>
        <dbReference type="EMBL" id="GME69733.1"/>
    </source>
</evidence>
<protein>
    <recommendedName>
        <fullName evidence="2">Altered inheritance of mitochondria protein 18, mitochondrial</fullName>
    </recommendedName>
</protein>
<name>A0A9W6T037_CANBO</name>
<dbReference type="Pfam" id="PF16035">
    <property type="entry name" value="Chalcone_2"/>
    <property type="match status" value="1"/>
</dbReference>
<reference evidence="5" key="1">
    <citation type="submission" date="2023-04" db="EMBL/GenBank/DDBJ databases">
        <title>Candida boidinii NBRC 10035.</title>
        <authorList>
            <person name="Ichikawa N."/>
            <person name="Sato H."/>
            <person name="Tonouchi N."/>
        </authorList>
    </citation>
    <scope>NUCLEOTIDE SEQUENCE</scope>
    <source>
        <strain evidence="5">NBRC 10035</strain>
    </source>
</reference>
<comment type="caution">
    <text evidence="5">The sequence shown here is derived from an EMBL/GenBank/DDBJ whole genome shotgun (WGS) entry which is preliminary data.</text>
</comment>
<evidence type="ECO:0000259" key="4">
    <source>
        <dbReference type="Pfam" id="PF16035"/>
    </source>
</evidence>
<dbReference type="PANTHER" id="PTHR47284">
    <property type="entry name" value="FATTY-ACID-BINDING PROTEIN 2"/>
    <property type="match status" value="1"/>
</dbReference>